<dbReference type="Gene3D" id="3.40.630.10">
    <property type="entry name" value="Zn peptidases"/>
    <property type="match status" value="1"/>
</dbReference>
<accession>A0A4Q7YZN1</accession>
<dbReference type="Pfam" id="PF04389">
    <property type="entry name" value="Peptidase_M28"/>
    <property type="match status" value="1"/>
</dbReference>
<dbReference type="PANTHER" id="PTHR12147:SF26">
    <property type="entry name" value="PEPTIDASE M28 DOMAIN-CONTAINING PROTEIN"/>
    <property type="match status" value="1"/>
</dbReference>
<dbReference type="GO" id="GO:0006508">
    <property type="term" value="P:proteolysis"/>
    <property type="evidence" value="ECO:0007669"/>
    <property type="project" value="InterPro"/>
</dbReference>
<gene>
    <name evidence="2" type="ORF">BDD14_4585</name>
</gene>
<feature type="domain" description="Peptidase M28" evidence="1">
    <location>
        <begin position="65"/>
        <end position="238"/>
    </location>
</feature>
<dbReference type="PANTHER" id="PTHR12147">
    <property type="entry name" value="METALLOPEPTIDASE M28 FAMILY MEMBER"/>
    <property type="match status" value="1"/>
</dbReference>
<evidence type="ECO:0000313" key="3">
    <source>
        <dbReference type="Proteomes" id="UP000292958"/>
    </source>
</evidence>
<proteinExistence type="predicted"/>
<name>A0A4Q7YZN1_9BACT</name>
<comment type="caution">
    <text evidence="2">The sequence shown here is derived from an EMBL/GenBank/DDBJ whole genome shotgun (WGS) entry which is preliminary data.</text>
</comment>
<evidence type="ECO:0000313" key="2">
    <source>
        <dbReference type="EMBL" id="RZU42984.1"/>
    </source>
</evidence>
<dbReference type="SUPFAM" id="SSF53187">
    <property type="entry name" value="Zn-dependent exopeptidases"/>
    <property type="match status" value="1"/>
</dbReference>
<organism evidence="2 3">
    <name type="scientific">Edaphobacter modestus</name>
    <dbReference type="NCBI Taxonomy" id="388466"/>
    <lineage>
        <taxon>Bacteria</taxon>
        <taxon>Pseudomonadati</taxon>
        <taxon>Acidobacteriota</taxon>
        <taxon>Terriglobia</taxon>
        <taxon>Terriglobales</taxon>
        <taxon>Acidobacteriaceae</taxon>
        <taxon>Edaphobacter</taxon>
    </lineage>
</organism>
<keyword evidence="3" id="KW-1185">Reference proteome</keyword>
<sequence>MLIPGIVPAQISFNFVKQDTVRQRLSLYKGNDTKREAALKQIFSDAGCGSSSLTEQVIPQKKQPNVICVLPGMTDQTIVVGAHFDHVDRGDGVVDNWSGASLLPSLFQGLATQPLKHTFVFVGFSGEEAGLLGSQFYVKQLSEPQRSKIEAMINLDTLGLGPTEVWLSQSDPRLTKLLNGLALNMRIPLSGMELNGFGESDEESFIREKVCTLVVHTLTPSTAHILHQSTDNASAVHFSDYFDTYRLLSAYLTVLDSQPVPAGHVCTAKPVSLLPSPRPRLVPGRHR</sequence>
<dbReference type="Proteomes" id="UP000292958">
    <property type="component" value="Unassembled WGS sequence"/>
</dbReference>
<dbReference type="AlphaFoldDB" id="A0A4Q7YZN1"/>
<dbReference type="EMBL" id="SHKW01000001">
    <property type="protein sequence ID" value="RZU42984.1"/>
    <property type="molecule type" value="Genomic_DNA"/>
</dbReference>
<evidence type="ECO:0000259" key="1">
    <source>
        <dbReference type="Pfam" id="PF04389"/>
    </source>
</evidence>
<dbReference type="InterPro" id="IPR045175">
    <property type="entry name" value="M28_fam"/>
</dbReference>
<dbReference type="InterPro" id="IPR007484">
    <property type="entry name" value="Peptidase_M28"/>
</dbReference>
<reference evidence="2 3" key="1">
    <citation type="submission" date="2019-02" db="EMBL/GenBank/DDBJ databases">
        <title>Genomic Encyclopedia of Archaeal and Bacterial Type Strains, Phase II (KMG-II): from individual species to whole genera.</title>
        <authorList>
            <person name="Goeker M."/>
        </authorList>
    </citation>
    <scope>NUCLEOTIDE SEQUENCE [LARGE SCALE GENOMIC DNA]</scope>
    <source>
        <strain evidence="2 3">DSM 18101</strain>
    </source>
</reference>
<protein>
    <submittedName>
        <fullName evidence="2">Peptidase M28-like protein</fullName>
    </submittedName>
</protein>
<dbReference type="GO" id="GO:0008235">
    <property type="term" value="F:metalloexopeptidase activity"/>
    <property type="evidence" value="ECO:0007669"/>
    <property type="project" value="InterPro"/>
</dbReference>